<dbReference type="Gene3D" id="3.40.50.300">
    <property type="entry name" value="P-loop containing nucleotide triphosphate hydrolases"/>
    <property type="match status" value="1"/>
</dbReference>
<protein>
    <submittedName>
        <fullName evidence="1">Sulfotransferase family protein</fullName>
    </submittedName>
</protein>
<evidence type="ECO:0000313" key="1">
    <source>
        <dbReference type="EMBL" id="SDX92037.1"/>
    </source>
</evidence>
<gene>
    <name evidence="1" type="ORF">SAMN05444336_11313</name>
</gene>
<dbReference type="STRING" id="356660.SAMN05444336_11313"/>
<dbReference type="GO" id="GO:0001517">
    <property type="term" value="F:N-acetylglucosamine 6-O-sulfotransferase activity"/>
    <property type="evidence" value="ECO:0007669"/>
    <property type="project" value="TreeGrafter"/>
</dbReference>
<dbReference type="GO" id="GO:0006044">
    <property type="term" value="P:N-acetylglucosamine metabolic process"/>
    <property type="evidence" value="ECO:0007669"/>
    <property type="project" value="TreeGrafter"/>
</dbReference>
<dbReference type="GO" id="GO:0006790">
    <property type="term" value="P:sulfur compound metabolic process"/>
    <property type="evidence" value="ECO:0007669"/>
    <property type="project" value="TreeGrafter"/>
</dbReference>
<evidence type="ECO:0000313" key="2">
    <source>
        <dbReference type="Proteomes" id="UP000199118"/>
    </source>
</evidence>
<dbReference type="OrthoDB" id="977108at2"/>
<dbReference type="SUPFAM" id="SSF52540">
    <property type="entry name" value="P-loop containing nucleoside triphosphate hydrolases"/>
    <property type="match status" value="1"/>
</dbReference>
<name>A0A1H3FMK1_9RHOB</name>
<sequence>MIQASATPQAGPGLAGPPPVLVFGALRSGTTVFRLMLNHHGGIRNPGEADFLFDHIARDPAGVWRYDRPALEVDRVFLARGATLRPGLDGEALLADMIDQIRPADGRLYALNIHRGIADAARLLPGVRVIRMLRDPRDVARSSIGMGWAGNTYFGVDHWIGTEREWDEAAPLIQPENVLELRYEALFRDLEGQLRRVCDFLGLPFSATMLDYHGNSTYEPPDPTLVEQWRRKLSPRDLALVEGKLGPLLTSRGYAPSGHAPVRPGLLERLALTAANKRDVWRFAIRRYGANVVLGEKITRRLGLRAAHRRIVLRQGEIAKRFLK</sequence>
<reference evidence="1 2" key="1">
    <citation type="submission" date="2016-10" db="EMBL/GenBank/DDBJ databases">
        <authorList>
            <person name="de Groot N.N."/>
        </authorList>
    </citation>
    <scope>NUCLEOTIDE SEQUENCE [LARGE SCALE GENOMIC DNA]</scope>
    <source>
        <strain evidence="1 2">DSM 17890</strain>
    </source>
</reference>
<organism evidence="1 2">
    <name type="scientific">Albimonas donghaensis</name>
    <dbReference type="NCBI Taxonomy" id="356660"/>
    <lineage>
        <taxon>Bacteria</taxon>
        <taxon>Pseudomonadati</taxon>
        <taxon>Pseudomonadota</taxon>
        <taxon>Alphaproteobacteria</taxon>
        <taxon>Rhodobacterales</taxon>
        <taxon>Paracoccaceae</taxon>
        <taxon>Albimonas</taxon>
    </lineage>
</organism>
<dbReference type="InterPro" id="IPR051135">
    <property type="entry name" value="Gal/GlcNAc/GalNAc_ST"/>
</dbReference>
<dbReference type="PANTHER" id="PTHR10704:SF44">
    <property type="entry name" value="LD35051P-RELATED"/>
    <property type="match status" value="1"/>
</dbReference>
<dbReference type="RefSeq" id="WP_143040386.1">
    <property type="nucleotide sequence ID" value="NZ_FNMZ01000013.1"/>
</dbReference>
<dbReference type="Pfam" id="PF13469">
    <property type="entry name" value="Sulfotransfer_3"/>
    <property type="match status" value="1"/>
</dbReference>
<dbReference type="PANTHER" id="PTHR10704">
    <property type="entry name" value="CARBOHYDRATE SULFOTRANSFERASE"/>
    <property type="match status" value="1"/>
</dbReference>
<keyword evidence="1" id="KW-0808">Transferase</keyword>
<dbReference type="Proteomes" id="UP000199118">
    <property type="component" value="Unassembled WGS sequence"/>
</dbReference>
<keyword evidence="2" id="KW-1185">Reference proteome</keyword>
<dbReference type="AlphaFoldDB" id="A0A1H3FMK1"/>
<proteinExistence type="predicted"/>
<dbReference type="EMBL" id="FNMZ01000013">
    <property type="protein sequence ID" value="SDX92037.1"/>
    <property type="molecule type" value="Genomic_DNA"/>
</dbReference>
<accession>A0A1H3FMK1</accession>
<dbReference type="InterPro" id="IPR027417">
    <property type="entry name" value="P-loop_NTPase"/>
</dbReference>